<keyword evidence="3 5" id="KW-0067">ATP-binding</keyword>
<keyword evidence="6" id="KW-1185">Reference proteome</keyword>
<dbReference type="PANTHER" id="PTHR42788:SF13">
    <property type="entry name" value="ALIPHATIC SULFONATES IMPORT ATP-BINDING PROTEIN SSUB"/>
    <property type="match status" value="1"/>
</dbReference>
<dbReference type="Pfam" id="PF00005">
    <property type="entry name" value="ABC_tran"/>
    <property type="match status" value="1"/>
</dbReference>
<dbReference type="PANTHER" id="PTHR42788">
    <property type="entry name" value="TAURINE IMPORT ATP-BINDING PROTEIN-RELATED"/>
    <property type="match status" value="1"/>
</dbReference>
<evidence type="ECO:0000256" key="1">
    <source>
        <dbReference type="ARBA" id="ARBA00022448"/>
    </source>
</evidence>
<keyword evidence="2" id="KW-0547">Nucleotide-binding</keyword>
<dbReference type="RefSeq" id="WP_175347719.1">
    <property type="nucleotide sequence ID" value="NZ_JABMCI010000063.1"/>
</dbReference>
<dbReference type="Gene3D" id="3.40.50.300">
    <property type="entry name" value="P-loop containing nucleotide triphosphate hydrolases"/>
    <property type="match status" value="1"/>
</dbReference>
<protein>
    <submittedName>
        <fullName evidence="5">ABC transporter ATP-binding protein</fullName>
    </submittedName>
</protein>
<dbReference type="InterPro" id="IPR003439">
    <property type="entry name" value="ABC_transporter-like_ATP-bd"/>
</dbReference>
<proteinExistence type="predicted"/>
<reference evidence="5 6" key="1">
    <citation type="submission" date="2020-05" db="EMBL/GenBank/DDBJ databases">
        <title>Genome Sequencing of Type Strains.</title>
        <authorList>
            <person name="Lemaire J.F."/>
            <person name="Inderbitzin P."/>
            <person name="Gregorio O.A."/>
            <person name="Collins S.B."/>
            <person name="Wespe N."/>
            <person name="Knight-Connoni V."/>
        </authorList>
    </citation>
    <scope>NUCLEOTIDE SEQUENCE [LARGE SCALE GENOMIC DNA]</scope>
    <source>
        <strain evidence="5 6">ATCC 25174</strain>
    </source>
</reference>
<gene>
    <name evidence="5" type="ORF">HP550_11030</name>
</gene>
<accession>A0A7Y6DWS9</accession>
<name>A0A7Y6DWS9_9CELL</name>
<dbReference type="Proteomes" id="UP000565724">
    <property type="component" value="Unassembled WGS sequence"/>
</dbReference>
<dbReference type="InterPro" id="IPR017871">
    <property type="entry name" value="ABC_transporter-like_CS"/>
</dbReference>
<dbReference type="InterPro" id="IPR003593">
    <property type="entry name" value="AAA+_ATPase"/>
</dbReference>
<evidence type="ECO:0000259" key="4">
    <source>
        <dbReference type="PROSITE" id="PS50893"/>
    </source>
</evidence>
<dbReference type="GO" id="GO:0016887">
    <property type="term" value="F:ATP hydrolysis activity"/>
    <property type="evidence" value="ECO:0007669"/>
    <property type="project" value="InterPro"/>
</dbReference>
<dbReference type="GO" id="GO:0005524">
    <property type="term" value="F:ATP binding"/>
    <property type="evidence" value="ECO:0007669"/>
    <property type="project" value="UniProtKB-KW"/>
</dbReference>
<evidence type="ECO:0000313" key="6">
    <source>
        <dbReference type="Proteomes" id="UP000565724"/>
    </source>
</evidence>
<evidence type="ECO:0000313" key="5">
    <source>
        <dbReference type="EMBL" id="NUU17781.1"/>
    </source>
</evidence>
<dbReference type="EMBL" id="JABMCI010000063">
    <property type="protein sequence ID" value="NUU17781.1"/>
    <property type="molecule type" value="Genomic_DNA"/>
</dbReference>
<dbReference type="SUPFAM" id="SSF52540">
    <property type="entry name" value="P-loop containing nucleoside triphosphate hydrolases"/>
    <property type="match status" value="1"/>
</dbReference>
<evidence type="ECO:0000256" key="3">
    <source>
        <dbReference type="ARBA" id="ARBA00022840"/>
    </source>
</evidence>
<dbReference type="InterPro" id="IPR027417">
    <property type="entry name" value="P-loop_NTPase"/>
</dbReference>
<dbReference type="PROSITE" id="PS00211">
    <property type="entry name" value="ABC_TRANSPORTER_1"/>
    <property type="match status" value="1"/>
</dbReference>
<evidence type="ECO:0000256" key="2">
    <source>
        <dbReference type="ARBA" id="ARBA00022741"/>
    </source>
</evidence>
<sequence length="193" mass="20853">MIALRGISHSFGADVVLDTVDLDLDQGRVTVLTGPNGCGKTTLSRFLLGLAVPDAGEVRGLEGRRRAAVFQENRLCEQLSAVGNVRLVLHRSVPSSAVAAELRRAGLTDTCLTKPVRDLSGGQRRRVAIVRAVMAEADLLVLDEPFTGLDTLGKVQVMTWVRERCAGRTTLLITHDLAEARWFGARVVTLARA</sequence>
<comment type="caution">
    <text evidence="5">The sequence shown here is derived from an EMBL/GenBank/DDBJ whole genome shotgun (WGS) entry which is preliminary data.</text>
</comment>
<feature type="domain" description="ABC transporter" evidence="4">
    <location>
        <begin position="2"/>
        <end position="193"/>
    </location>
</feature>
<keyword evidence="1" id="KW-0813">Transport</keyword>
<dbReference type="PROSITE" id="PS50893">
    <property type="entry name" value="ABC_TRANSPORTER_2"/>
    <property type="match status" value="1"/>
</dbReference>
<dbReference type="SMART" id="SM00382">
    <property type="entry name" value="AAA"/>
    <property type="match status" value="1"/>
</dbReference>
<dbReference type="AlphaFoldDB" id="A0A7Y6DWS9"/>
<organism evidence="5 6">
    <name type="scientific">Cellulomonas humilata</name>
    <dbReference type="NCBI Taxonomy" id="144055"/>
    <lineage>
        <taxon>Bacteria</taxon>
        <taxon>Bacillati</taxon>
        <taxon>Actinomycetota</taxon>
        <taxon>Actinomycetes</taxon>
        <taxon>Micrococcales</taxon>
        <taxon>Cellulomonadaceae</taxon>
        <taxon>Cellulomonas</taxon>
    </lineage>
</organism>
<dbReference type="InterPro" id="IPR050166">
    <property type="entry name" value="ABC_transporter_ATP-bind"/>
</dbReference>